<keyword evidence="1" id="KW-0472">Membrane</keyword>
<reference evidence="2" key="1">
    <citation type="submission" date="2014-11" db="EMBL/GenBank/DDBJ databases">
        <authorList>
            <person name="Amaro Gonzalez C."/>
        </authorList>
    </citation>
    <scope>NUCLEOTIDE SEQUENCE</scope>
</reference>
<dbReference type="AlphaFoldDB" id="A0A0E9VBD7"/>
<protein>
    <submittedName>
        <fullName evidence="2">Uncharacterized protein</fullName>
    </submittedName>
</protein>
<evidence type="ECO:0000313" key="2">
    <source>
        <dbReference type="EMBL" id="JAH74765.1"/>
    </source>
</evidence>
<reference evidence="2" key="2">
    <citation type="journal article" date="2015" name="Fish Shellfish Immunol.">
        <title>Early steps in the European eel (Anguilla anguilla)-Vibrio vulnificus interaction in the gills: Role of the RtxA13 toxin.</title>
        <authorList>
            <person name="Callol A."/>
            <person name="Pajuelo D."/>
            <person name="Ebbesson L."/>
            <person name="Teles M."/>
            <person name="MacKenzie S."/>
            <person name="Amaro C."/>
        </authorList>
    </citation>
    <scope>NUCLEOTIDE SEQUENCE</scope>
</reference>
<feature type="transmembrane region" description="Helical" evidence="1">
    <location>
        <begin position="14"/>
        <end position="33"/>
    </location>
</feature>
<sequence>MYKNGCDSYTDHPIWMHILFKLKLNLILIILYFKSNLPKYRVTTTQIVLLSKYLWTVCV</sequence>
<keyword evidence="1" id="KW-1133">Transmembrane helix</keyword>
<keyword evidence="1" id="KW-0812">Transmembrane</keyword>
<accession>A0A0E9VBD7</accession>
<proteinExistence type="predicted"/>
<organism evidence="2">
    <name type="scientific">Anguilla anguilla</name>
    <name type="common">European freshwater eel</name>
    <name type="synonym">Muraena anguilla</name>
    <dbReference type="NCBI Taxonomy" id="7936"/>
    <lineage>
        <taxon>Eukaryota</taxon>
        <taxon>Metazoa</taxon>
        <taxon>Chordata</taxon>
        <taxon>Craniata</taxon>
        <taxon>Vertebrata</taxon>
        <taxon>Euteleostomi</taxon>
        <taxon>Actinopterygii</taxon>
        <taxon>Neopterygii</taxon>
        <taxon>Teleostei</taxon>
        <taxon>Anguilliformes</taxon>
        <taxon>Anguillidae</taxon>
        <taxon>Anguilla</taxon>
    </lineage>
</organism>
<name>A0A0E9VBD7_ANGAN</name>
<dbReference type="EMBL" id="GBXM01033812">
    <property type="protein sequence ID" value="JAH74765.1"/>
    <property type="molecule type" value="Transcribed_RNA"/>
</dbReference>
<evidence type="ECO:0000256" key="1">
    <source>
        <dbReference type="SAM" id="Phobius"/>
    </source>
</evidence>